<sequence length="132" mass="15077">MGSFNIFQIYLESFVGHEPLPQRVNHVLHSLPLEVQRDFLEDPRFRVTVDNYEPGKGWSLMMDMPSPTGSGSRCVVLRRKLAQAEEAFAWYVIAHEFAHAYLRNGGWGEITDREEAADALAASWGFPRPAKW</sequence>
<proteinExistence type="predicted"/>
<dbReference type="RefSeq" id="WP_146520355.1">
    <property type="nucleotide sequence ID" value="NZ_CP151726.1"/>
</dbReference>
<keyword evidence="2" id="KW-1185">Reference proteome</keyword>
<comment type="caution">
    <text evidence="1">The sequence shown here is derived from an EMBL/GenBank/DDBJ whole genome shotgun (WGS) entry which is preliminary data.</text>
</comment>
<evidence type="ECO:0000313" key="2">
    <source>
        <dbReference type="Proteomes" id="UP000320176"/>
    </source>
</evidence>
<accession>A0A5C6AZU1</accession>
<organism evidence="1 2">
    <name type="scientific">Stieleria varia</name>
    <dbReference type="NCBI Taxonomy" id="2528005"/>
    <lineage>
        <taxon>Bacteria</taxon>
        <taxon>Pseudomonadati</taxon>
        <taxon>Planctomycetota</taxon>
        <taxon>Planctomycetia</taxon>
        <taxon>Pirellulales</taxon>
        <taxon>Pirellulaceae</taxon>
        <taxon>Stieleria</taxon>
    </lineage>
</organism>
<dbReference type="OrthoDB" id="280558at2"/>
<dbReference type="Proteomes" id="UP000320176">
    <property type="component" value="Unassembled WGS sequence"/>
</dbReference>
<gene>
    <name evidence="1" type="ORF">Pla52n_30830</name>
</gene>
<evidence type="ECO:0000313" key="1">
    <source>
        <dbReference type="EMBL" id="TWU05037.1"/>
    </source>
</evidence>
<reference evidence="1 2" key="1">
    <citation type="submission" date="2019-02" db="EMBL/GenBank/DDBJ databases">
        <title>Deep-cultivation of Planctomycetes and their phenomic and genomic characterization uncovers novel biology.</title>
        <authorList>
            <person name="Wiegand S."/>
            <person name="Jogler M."/>
            <person name="Boedeker C."/>
            <person name="Pinto D."/>
            <person name="Vollmers J."/>
            <person name="Rivas-Marin E."/>
            <person name="Kohn T."/>
            <person name="Peeters S.H."/>
            <person name="Heuer A."/>
            <person name="Rast P."/>
            <person name="Oberbeckmann S."/>
            <person name="Bunk B."/>
            <person name="Jeske O."/>
            <person name="Meyerdierks A."/>
            <person name="Storesund J.E."/>
            <person name="Kallscheuer N."/>
            <person name="Luecker S."/>
            <person name="Lage O.M."/>
            <person name="Pohl T."/>
            <person name="Merkel B.J."/>
            <person name="Hornburger P."/>
            <person name="Mueller R.-W."/>
            <person name="Bruemmer F."/>
            <person name="Labrenz M."/>
            <person name="Spormann A.M."/>
            <person name="Op Den Camp H."/>
            <person name="Overmann J."/>
            <person name="Amann R."/>
            <person name="Jetten M.S.M."/>
            <person name="Mascher T."/>
            <person name="Medema M.H."/>
            <person name="Devos D.P."/>
            <person name="Kaster A.-K."/>
            <person name="Ovreas L."/>
            <person name="Rohde M."/>
            <person name="Galperin M.Y."/>
            <person name="Jogler C."/>
        </authorList>
    </citation>
    <scope>NUCLEOTIDE SEQUENCE [LARGE SCALE GENOMIC DNA]</scope>
    <source>
        <strain evidence="1 2">Pla52n</strain>
    </source>
</reference>
<dbReference type="EMBL" id="SJPN01000003">
    <property type="protein sequence ID" value="TWU05037.1"/>
    <property type="molecule type" value="Genomic_DNA"/>
</dbReference>
<name>A0A5C6AZU1_9BACT</name>
<dbReference type="AlphaFoldDB" id="A0A5C6AZU1"/>
<protein>
    <submittedName>
        <fullName evidence="1">Uncharacterized protein</fullName>
    </submittedName>
</protein>